<feature type="compositionally biased region" description="Polar residues" evidence="17">
    <location>
        <begin position="137"/>
        <end position="148"/>
    </location>
</feature>
<evidence type="ECO:0000256" key="4">
    <source>
        <dbReference type="ARBA" id="ARBA00010731"/>
    </source>
</evidence>
<dbReference type="GO" id="GO:0072686">
    <property type="term" value="C:mitotic spindle"/>
    <property type="evidence" value="ECO:0007669"/>
    <property type="project" value="InterPro"/>
</dbReference>
<comment type="caution">
    <text evidence="18">The sequence shown here is derived from an EMBL/GenBank/DDBJ whole genome shotgun (WGS) entry which is preliminary data.</text>
</comment>
<dbReference type="GO" id="GO:0005874">
    <property type="term" value="C:microtubule"/>
    <property type="evidence" value="ECO:0007669"/>
    <property type="project" value="UniProtKB-KW"/>
</dbReference>
<dbReference type="VEuPathDB" id="FungiDB:A1O9_08816"/>
<evidence type="ECO:0000256" key="3">
    <source>
        <dbReference type="ARBA" id="ARBA00004629"/>
    </source>
</evidence>
<protein>
    <recommendedName>
        <fullName evidence="5">DASH complex subunit ASK1</fullName>
    </recommendedName>
</protein>
<dbReference type="PANTHER" id="PTHR28200:SF1">
    <property type="entry name" value="DASH COMPLEX SUBUNIT ASK1"/>
    <property type="match status" value="1"/>
</dbReference>
<evidence type="ECO:0000256" key="10">
    <source>
        <dbReference type="ARBA" id="ARBA00022776"/>
    </source>
</evidence>
<dbReference type="PANTHER" id="PTHR28200">
    <property type="entry name" value="DASH COMPLEX SUBUNIT ASK1"/>
    <property type="match status" value="1"/>
</dbReference>
<keyword evidence="14" id="KW-0539">Nucleus</keyword>
<keyword evidence="13" id="KW-0206">Cytoskeleton</keyword>
<dbReference type="GeneID" id="25283726"/>
<evidence type="ECO:0000256" key="5">
    <source>
        <dbReference type="ARBA" id="ARBA00014520"/>
    </source>
</evidence>
<dbReference type="EMBL" id="AMGV01000008">
    <property type="protein sequence ID" value="KEF55162.1"/>
    <property type="molecule type" value="Genomic_DNA"/>
</dbReference>
<comment type="subcellular location">
    <subcellularLocation>
        <location evidence="3">Chromosome</location>
        <location evidence="3">Centromere</location>
        <location evidence="3">Kinetochore</location>
    </subcellularLocation>
    <subcellularLocation>
        <location evidence="2">Cytoplasm</location>
        <location evidence="2">Cytoskeleton</location>
        <location evidence="2">Spindle</location>
    </subcellularLocation>
    <subcellularLocation>
        <location evidence="1">Nucleus</location>
    </subcellularLocation>
</comment>
<comment type="similarity">
    <text evidence="4">Belongs to the DASH complex ASK1 family.</text>
</comment>
<dbReference type="Proteomes" id="UP000027920">
    <property type="component" value="Unassembled WGS sequence"/>
</dbReference>
<feature type="region of interest" description="Disordered" evidence="17">
    <location>
        <begin position="137"/>
        <end position="157"/>
    </location>
</feature>
<dbReference type="Pfam" id="PF08655">
    <property type="entry name" value="DASH_Ask1"/>
    <property type="match status" value="1"/>
</dbReference>
<evidence type="ECO:0000256" key="6">
    <source>
        <dbReference type="ARBA" id="ARBA00022454"/>
    </source>
</evidence>
<dbReference type="OrthoDB" id="5573898at2759"/>
<evidence type="ECO:0000256" key="14">
    <source>
        <dbReference type="ARBA" id="ARBA00023242"/>
    </source>
</evidence>
<evidence type="ECO:0000256" key="2">
    <source>
        <dbReference type="ARBA" id="ARBA00004186"/>
    </source>
</evidence>
<dbReference type="InterPro" id="IPR013964">
    <property type="entry name" value="DASH_Ask1"/>
</dbReference>
<organism evidence="18 19">
    <name type="scientific">Exophiala aquamarina CBS 119918</name>
    <dbReference type="NCBI Taxonomy" id="1182545"/>
    <lineage>
        <taxon>Eukaryota</taxon>
        <taxon>Fungi</taxon>
        <taxon>Dikarya</taxon>
        <taxon>Ascomycota</taxon>
        <taxon>Pezizomycotina</taxon>
        <taxon>Eurotiomycetes</taxon>
        <taxon>Chaetothyriomycetidae</taxon>
        <taxon>Chaetothyriales</taxon>
        <taxon>Herpotrichiellaceae</taxon>
        <taxon>Exophiala</taxon>
    </lineage>
</organism>
<keyword evidence="12" id="KW-0995">Kinetochore</keyword>
<dbReference type="RefSeq" id="XP_013257752.1">
    <property type="nucleotide sequence ID" value="XM_013402298.1"/>
</dbReference>
<evidence type="ECO:0000256" key="7">
    <source>
        <dbReference type="ARBA" id="ARBA00022490"/>
    </source>
</evidence>
<keyword evidence="11" id="KW-0159">Chromosome partition</keyword>
<sequence length="422" mass="46765">MSRGIPAAPQSRALTLTEELEKLEQSITLTLQEIDHNFSRAHRIVTSSILPIVEQYTAHSKDVWEGSKFWKQFFESSANVSLSGYEEPPSQYDSVDLTTTEDSNVTTHTTLETSESYETPSAQHISTDSIQDIDLSNLSISPSHSTPRPTAKSKTQHAAFADYPSPYETLRQEINNTTIDATSLSQATAPETPGKPTFTMNDIAGTPQFSPYLLPPTSIPRPTTARKQTDPLMHRILDRNYRVQATPLTATRFANIHSKSAATPATTRCGQNANFDSTLSSSPEVAPPELHPEIFTSPERKQRTPGVSVLTPSRAKPLASTAPTRTPGVWDSDEDDLDDDLDFAQSPPKTMQFHVPQNRLLKTPAKEASKRIVDDILTTAGLDYDDDEEIDFSQELETREFDIDENSPSVVRKATNIEDETF</sequence>
<dbReference type="GO" id="GO:0051301">
    <property type="term" value="P:cell division"/>
    <property type="evidence" value="ECO:0007669"/>
    <property type="project" value="UniProtKB-KW"/>
</dbReference>
<keyword evidence="9" id="KW-0493">Microtubule</keyword>
<evidence type="ECO:0000256" key="15">
    <source>
        <dbReference type="ARBA" id="ARBA00023306"/>
    </source>
</evidence>
<keyword evidence="19" id="KW-1185">Reference proteome</keyword>
<evidence type="ECO:0000256" key="12">
    <source>
        <dbReference type="ARBA" id="ARBA00022838"/>
    </source>
</evidence>
<dbReference type="HOGENOM" id="CLU_625697_0_0_1"/>
<evidence type="ECO:0000256" key="16">
    <source>
        <dbReference type="ARBA" id="ARBA00023328"/>
    </source>
</evidence>
<reference evidence="18 19" key="1">
    <citation type="submission" date="2013-03" db="EMBL/GenBank/DDBJ databases">
        <title>The Genome Sequence of Exophiala aquamarina CBS 119918.</title>
        <authorList>
            <consortium name="The Broad Institute Genomics Platform"/>
            <person name="Cuomo C."/>
            <person name="de Hoog S."/>
            <person name="Gorbushina A."/>
            <person name="Walker B."/>
            <person name="Young S.K."/>
            <person name="Zeng Q."/>
            <person name="Gargeya S."/>
            <person name="Fitzgerald M."/>
            <person name="Haas B."/>
            <person name="Abouelleil A."/>
            <person name="Allen A.W."/>
            <person name="Alvarado L."/>
            <person name="Arachchi H.M."/>
            <person name="Berlin A.M."/>
            <person name="Chapman S.B."/>
            <person name="Gainer-Dewar J."/>
            <person name="Goldberg J."/>
            <person name="Griggs A."/>
            <person name="Gujja S."/>
            <person name="Hansen M."/>
            <person name="Howarth C."/>
            <person name="Imamovic A."/>
            <person name="Ireland A."/>
            <person name="Larimer J."/>
            <person name="McCowan C."/>
            <person name="Murphy C."/>
            <person name="Pearson M."/>
            <person name="Poon T.W."/>
            <person name="Priest M."/>
            <person name="Roberts A."/>
            <person name="Saif S."/>
            <person name="Shea T."/>
            <person name="Sisk P."/>
            <person name="Sykes S."/>
            <person name="Wortman J."/>
            <person name="Nusbaum C."/>
            <person name="Birren B."/>
        </authorList>
    </citation>
    <scope>NUCLEOTIDE SEQUENCE [LARGE SCALE GENOMIC DNA]</scope>
    <source>
        <strain evidence="18 19">CBS 119918</strain>
    </source>
</reference>
<dbReference type="GO" id="GO:0042729">
    <property type="term" value="C:DASH complex"/>
    <property type="evidence" value="ECO:0007669"/>
    <property type="project" value="InterPro"/>
</dbReference>
<dbReference type="GO" id="GO:0044732">
    <property type="term" value="C:mitotic spindle pole body"/>
    <property type="evidence" value="ECO:0007669"/>
    <property type="project" value="TreeGrafter"/>
</dbReference>
<name>A0A072P610_9EURO</name>
<evidence type="ECO:0000256" key="17">
    <source>
        <dbReference type="SAM" id="MobiDB-lite"/>
    </source>
</evidence>
<evidence type="ECO:0000256" key="1">
    <source>
        <dbReference type="ARBA" id="ARBA00004123"/>
    </source>
</evidence>
<dbReference type="AlphaFoldDB" id="A0A072P610"/>
<evidence type="ECO:0000313" key="19">
    <source>
        <dbReference type="Proteomes" id="UP000027920"/>
    </source>
</evidence>
<evidence type="ECO:0000256" key="8">
    <source>
        <dbReference type="ARBA" id="ARBA00022618"/>
    </source>
</evidence>
<evidence type="ECO:0000256" key="9">
    <source>
        <dbReference type="ARBA" id="ARBA00022701"/>
    </source>
</evidence>
<accession>A0A072P610</accession>
<dbReference type="STRING" id="1182545.A0A072P610"/>
<keyword evidence="16" id="KW-0137">Centromere</keyword>
<evidence type="ECO:0000313" key="18">
    <source>
        <dbReference type="EMBL" id="KEF55162.1"/>
    </source>
</evidence>
<evidence type="ECO:0000256" key="13">
    <source>
        <dbReference type="ARBA" id="ARBA00023212"/>
    </source>
</evidence>
<keyword evidence="15" id="KW-0131">Cell cycle</keyword>
<gene>
    <name evidence="18" type="ORF">A1O9_08816</name>
</gene>
<keyword evidence="8" id="KW-0132">Cell division</keyword>
<dbReference type="GO" id="GO:0008608">
    <property type="term" value="P:attachment of spindle microtubules to kinetochore"/>
    <property type="evidence" value="ECO:0007669"/>
    <property type="project" value="InterPro"/>
</dbReference>
<evidence type="ECO:0000256" key="11">
    <source>
        <dbReference type="ARBA" id="ARBA00022829"/>
    </source>
</evidence>
<keyword evidence="7" id="KW-0963">Cytoplasm</keyword>
<keyword evidence="6" id="KW-0158">Chromosome</keyword>
<proteinExistence type="inferred from homology"/>
<keyword evidence="10" id="KW-0498">Mitosis</keyword>